<dbReference type="OrthoDB" id="445468at2759"/>
<dbReference type="CDD" id="cd04301">
    <property type="entry name" value="NAT_SF"/>
    <property type="match status" value="1"/>
</dbReference>
<proteinExistence type="predicted"/>
<dbReference type="SUPFAM" id="SSF48452">
    <property type="entry name" value="TPR-like"/>
    <property type="match status" value="1"/>
</dbReference>
<gene>
    <name evidence="5" type="primary">NAA50</name>
    <name evidence="5" type="ORF">SNAT2548_LOCUS24322</name>
</gene>
<dbReference type="AlphaFoldDB" id="A0A812RKD8"/>
<dbReference type="SUPFAM" id="SSF55729">
    <property type="entry name" value="Acyl-CoA N-acyltransferases (Nat)"/>
    <property type="match status" value="1"/>
</dbReference>
<dbReference type="EMBL" id="CAJNDS010002355">
    <property type="protein sequence ID" value="CAE7446345.1"/>
    <property type="molecule type" value="Genomic_DNA"/>
</dbReference>
<organism evidence="5 6">
    <name type="scientific">Symbiodinium natans</name>
    <dbReference type="NCBI Taxonomy" id="878477"/>
    <lineage>
        <taxon>Eukaryota</taxon>
        <taxon>Sar</taxon>
        <taxon>Alveolata</taxon>
        <taxon>Dinophyceae</taxon>
        <taxon>Suessiales</taxon>
        <taxon>Symbiodiniaceae</taxon>
        <taxon>Symbiodinium</taxon>
    </lineage>
</organism>
<evidence type="ECO:0000256" key="3">
    <source>
        <dbReference type="SAM" id="MobiDB-lite"/>
    </source>
</evidence>
<feature type="domain" description="N-acetyltransferase" evidence="4">
    <location>
        <begin position="503"/>
        <end position="653"/>
    </location>
</feature>
<dbReference type="InterPro" id="IPR011990">
    <property type="entry name" value="TPR-like_helical_dom_sf"/>
</dbReference>
<dbReference type="GO" id="GO:0031415">
    <property type="term" value="C:NatA complex"/>
    <property type="evidence" value="ECO:0007669"/>
    <property type="project" value="TreeGrafter"/>
</dbReference>
<dbReference type="InterPro" id="IPR016181">
    <property type="entry name" value="Acyl_CoA_acyltransferase"/>
</dbReference>
<evidence type="ECO:0000256" key="2">
    <source>
        <dbReference type="ARBA" id="ARBA00023315"/>
    </source>
</evidence>
<dbReference type="Proteomes" id="UP000604046">
    <property type="component" value="Unassembled WGS sequence"/>
</dbReference>
<feature type="region of interest" description="Disordered" evidence="3">
    <location>
        <begin position="684"/>
        <end position="722"/>
    </location>
</feature>
<keyword evidence="6" id="KW-1185">Reference proteome</keyword>
<dbReference type="PROSITE" id="PS51186">
    <property type="entry name" value="GNAT"/>
    <property type="match status" value="1"/>
</dbReference>
<dbReference type="Pfam" id="PF00583">
    <property type="entry name" value="Acetyltransf_1"/>
    <property type="match status" value="1"/>
</dbReference>
<feature type="region of interest" description="Disordered" evidence="3">
    <location>
        <begin position="1"/>
        <end position="29"/>
    </location>
</feature>
<keyword evidence="1" id="KW-0808">Transferase</keyword>
<dbReference type="InterPro" id="IPR051556">
    <property type="entry name" value="N-term/lysine_N-AcTrnsfr"/>
</dbReference>
<dbReference type="GO" id="GO:0016747">
    <property type="term" value="F:acyltransferase activity, transferring groups other than amino-acyl groups"/>
    <property type="evidence" value="ECO:0007669"/>
    <property type="project" value="InterPro"/>
</dbReference>
<reference evidence="5" key="1">
    <citation type="submission" date="2021-02" db="EMBL/GenBank/DDBJ databases">
        <authorList>
            <person name="Dougan E. K."/>
            <person name="Rhodes N."/>
            <person name="Thang M."/>
            <person name="Chan C."/>
        </authorList>
    </citation>
    <scope>NUCLEOTIDE SEQUENCE</scope>
</reference>
<dbReference type="PANTHER" id="PTHR42919">
    <property type="entry name" value="N-ALPHA-ACETYLTRANSFERASE"/>
    <property type="match status" value="1"/>
</dbReference>
<feature type="compositionally biased region" description="Basic and acidic residues" evidence="3">
    <location>
        <begin position="8"/>
        <end position="29"/>
    </location>
</feature>
<sequence>MLQAITPESKRSQAKALKEEGNDLAKQGDKAEALKRYEKGIRLLGLLNYELDEEGLKALEAQTQEGRELLSILAANAAQMYMDPACRQLSKAIQRCSLAIDANPSNAKAHFRRASAAYDYADNVAKGADAILAQAQRDIRKFLQMDQENAAGKALQERLARKRQAILGPIMRESAKSEPETEPEWFQQVSQRAIFVCMCGSSAVGRDQIELPETLLSMASQAKDKKAISVGVAYVGYKSPDELEMFTEEWQKKYFRMLRLGERATRIPKPRQVVVHGEVYNVWSLLEGRLRVMRVGETRRNGEKVGLGWMRYCAQLLWHGESGTQHFVGGESRENVQDDIGQVIALSMQADLFPASCYKATASLPLGSWLLAASHSSALWTTSTDDYHRWSNVYSHVALISEAVVGVLAACVRGAELCINFLAVRPECREPRVKVGALLLEACLNQAQASPSLRSACGVVYKNTSWLMSLASTFKFLEVQDLGGKVLLERNFPEPTHRTQQEVTLSAPTAHNLQEFQKLDQQNLPLSYGLDFYRRVLLHAGLSRLASVDGKAVGSLSARLVRSSRYEDFVYIGNLCVSTTSRRRGVGEQLVHWLLDEVRRQPEVSCIYAHTEVCNKPVLSMAVKMQFHIIGLAPGYYSQPATPDAYVLFWCKPDRQTAGSQHPISIHDLEEAVRHAAELDRQCLSSDTPGNREISREESGHDGSSSDSEWLLVEPVSHDSCL</sequence>
<dbReference type="GO" id="GO:0007064">
    <property type="term" value="P:mitotic sister chromatid cohesion"/>
    <property type="evidence" value="ECO:0007669"/>
    <property type="project" value="TreeGrafter"/>
</dbReference>
<name>A0A812RKD8_9DINO</name>
<dbReference type="PANTHER" id="PTHR42919:SF8">
    <property type="entry name" value="N-ALPHA-ACETYLTRANSFERASE 50"/>
    <property type="match status" value="1"/>
</dbReference>
<protein>
    <submittedName>
        <fullName evidence="5">NAA50 protein</fullName>
    </submittedName>
</protein>
<evidence type="ECO:0000313" key="5">
    <source>
        <dbReference type="EMBL" id="CAE7446345.1"/>
    </source>
</evidence>
<keyword evidence="2" id="KW-0012">Acyltransferase</keyword>
<evidence type="ECO:0000313" key="6">
    <source>
        <dbReference type="Proteomes" id="UP000604046"/>
    </source>
</evidence>
<evidence type="ECO:0000259" key="4">
    <source>
        <dbReference type="PROSITE" id="PS51186"/>
    </source>
</evidence>
<dbReference type="Gene3D" id="1.25.40.10">
    <property type="entry name" value="Tetratricopeptide repeat domain"/>
    <property type="match status" value="1"/>
</dbReference>
<comment type="caution">
    <text evidence="5">The sequence shown here is derived from an EMBL/GenBank/DDBJ whole genome shotgun (WGS) entry which is preliminary data.</text>
</comment>
<dbReference type="Gene3D" id="3.40.630.30">
    <property type="match status" value="1"/>
</dbReference>
<dbReference type="InterPro" id="IPR000182">
    <property type="entry name" value="GNAT_dom"/>
</dbReference>
<accession>A0A812RKD8</accession>
<evidence type="ECO:0000256" key="1">
    <source>
        <dbReference type="ARBA" id="ARBA00022679"/>
    </source>
</evidence>